<dbReference type="OrthoDB" id="3546385at2759"/>
<protein>
    <recommendedName>
        <fullName evidence="1">2EXR domain-containing protein</fullName>
    </recommendedName>
</protein>
<dbReference type="Proteomes" id="UP000247810">
    <property type="component" value="Unassembled WGS sequence"/>
</dbReference>
<accession>A0A319E1Q3</accession>
<reference evidence="2 3" key="1">
    <citation type="submission" date="2018-02" db="EMBL/GenBank/DDBJ databases">
        <title>The genomes of Aspergillus section Nigri reveals drivers in fungal speciation.</title>
        <authorList>
            <consortium name="DOE Joint Genome Institute"/>
            <person name="Vesth T.C."/>
            <person name="Nybo J."/>
            <person name="Theobald S."/>
            <person name="Brandl J."/>
            <person name="Frisvad J.C."/>
            <person name="Nielsen K.F."/>
            <person name="Lyhne E.K."/>
            <person name="Kogle M.E."/>
            <person name="Kuo A."/>
            <person name="Riley R."/>
            <person name="Clum A."/>
            <person name="Nolan M."/>
            <person name="Lipzen A."/>
            <person name="Salamov A."/>
            <person name="Henrissat B."/>
            <person name="Wiebenga A."/>
            <person name="De vries R.P."/>
            <person name="Grigoriev I.V."/>
            <person name="Mortensen U.H."/>
            <person name="Andersen M.R."/>
            <person name="Baker S.E."/>
        </authorList>
    </citation>
    <scope>NUCLEOTIDE SEQUENCE [LARGE SCALE GENOMIC DNA]</scope>
    <source>
        <strain evidence="2 3">CBS 707.79</strain>
    </source>
</reference>
<keyword evidence="3" id="KW-1185">Reference proteome</keyword>
<name>A0A319E1Q3_9EURO</name>
<evidence type="ECO:0000259" key="1">
    <source>
        <dbReference type="Pfam" id="PF20150"/>
    </source>
</evidence>
<dbReference type="Pfam" id="PF20150">
    <property type="entry name" value="2EXR"/>
    <property type="match status" value="1"/>
</dbReference>
<proteinExistence type="predicted"/>
<evidence type="ECO:0000313" key="3">
    <source>
        <dbReference type="Proteomes" id="UP000247810"/>
    </source>
</evidence>
<gene>
    <name evidence="2" type="ORF">BO71DRAFT_441003</name>
</gene>
<dbReference type="VEuPathDB" id="FungiDB:BO71DRAFT_441003"/>
<feature type="domain" description="2EXR" evidence="1">
    <location>
        <begin position="37"/>
        <end position="128"/>
    </location>
</feature>
<dbReference type="EMBL" id="KZ825870">
    <property type="protein sequence ID" value="PYH94508.1"/>
    <property type="molecule type" value="Genomic_DNA"/>
</dbReference>
<dbReference type="AlphaFoldDB" id="A0A319E1Q3"/>
<evidence type="ECO:0000313" key="2">
    <source>
        <dbReference type="EMBL" id="PYH94508.1"/>
    </source>
</evidence>
<dbReference type="InterPro" id="IPR045518">
    <property type="entry name" value="2EXR"/>
</dbReference>
<organism evidence="2 3">
    <name type="scientific">Aspergillus ellipticus CBS 707.79</name>
    <dbReference type="NCBI Taxonomy" id="1448320"/>
    <lineage>
        <taxon>Eukaryota</taxon>
        <taxon>Fungi</taxon>
        <taxon>Dikarya</taxon>
        <taxon>Ascomycota</taxon>
        <taxon>Pezizomycotina</taxon>
        <taxon>Eurotiomycetes</taxon>
        <taxon>Eurotiomycetidae</taxon>
        <taxon>Eurotiales</taxon>
        <taxon>Aspergillaceae</taxon>
        <taxon>Aspergillus</taxon>
        <taxon>Aspergillus subgen. Circumdati</taxon>
    </lineage>
</organism>
<sequence>MPAKPNSTPPSASPNQASLLAQNPQIQTPITTKQPTFTLFPLLLPFELRHQIWRASLPSPIHQALYLYKLGCWSPRPPSPATPDSPITLHYDHTLLPPFTIPTQPPFHVTREARHIVLSWTRDQNIQIRFHKASQSFVFVRVLDPRHDAMYIPFAKWETFRSEPFRRDFQPDIVDLRPGWTTPEIARFALPRE</sequence>